<comment type="catalytic activity">
    <reaction evidence="16 18">
        <text>[protein]-dithiol + NAD(+) = [protein]-disulfide + NADH + H(+)</text>
        <dbReference type="Rhea" id="RHEA:18749"/>
        <dbReference type="Rhea" id="RHEA-COMP:10593"/>
        <dbReference type="Rhea" id="RHEA-COMP:10594"/>
        <dbReference type="ChEBI" id="CHEBI:15378"/>
        <dbReference type="ChEBI" id="CHEBI:29950"/>
        <dbReference type="ChEBI" id="CHEBI:50058"/>
        <dbReference type="ChEBI" id="CHEBI:57540"/>
        <dbReference type="ChEBI" id="CHEBI:57945"/>
        <dbReference type="EC" id="1.8.1.8"/>
    </reaction>
</comment>
<dbReference type="InterPro" id="IPR028250">
    <property type="entry name" value="DsbDN"/>
</dbReference>
<accession>A9KC09</accession>
<feature type="transmembrane region" description="Helical" evidence="18">
    <location>
        <begin position="341"/>
        <end position="371"/>
    </location>
</feature>
<dbReference type="AlphaFoldDB" id="A9KC09"/>
<evidence type="ECO:0000256" key="1">
    <source>
        <dbReference type="ARBA" id="ARBA00004429"/>
    </source>
</evidence>
<dbReference type="HAMAP" id="MF_00399">
    <property type="entry name" value="DbsD"/>
    <property type="match status" value="1"/>
</dbReference>
<feature type="transmembrane region" description="Helical" evidence="18">
    <location>
        <begin position="377"/>
        <end position="398"/>
    </location>
</feature>
<dbReference type="GO" id="GO:0017004">
    <property type="term" value="P:cytochrome complex assembly"/>
    <property type="evidence" value="ECO:0007669"/>
    <property type="project" value="UniProtKB-UniRule"/>
</dbReference>
<dbReference type="InterPro" id="IPR022910">
    <property type="entry name" value="Thiol_diS_interchange_DbsD"/>
</dbReference>
<evidence type="ECO:0000256" key="9">
    <source>
        <dbReference type="ARBA" id="ARBA00022982"/>
    </source>
</evidence>
<keyword evidence="5 18" id="KW-0997">Cell inner membrane</keyword>
<keyword evidence="10 18" id="KW-1133">Transmembrane helix</keyword>
<feature type="domain" description="Thioredoxin" evidence="19">
    <location>
        <begin position="504"/>
        <end position="630"/>
    </location>
</feature>
<dbReference type="GO" id="GO:0005886">
    <property type="term" value="C:plasma membrane"/>
    <property type="evidence" value="ECO:0007669"/>
    <property type="project" value="UniProtKB-SubCell"/>
</dbReference>
<feature type="transmembrane region" description="Helical" evidence="18">
    <location>
        <begin position="442"/>
        <end position="461"/>
    </location>
</feature>
<evidence type="ECO:0000256" key="12">
    <source>
        <dbReference type="ARBA" id="ARBA00023027"/>
    </source>
</evidence>
<evidence type="ECO:0000313" key="21">
    <source>
        <dbReference type="Proteomes" id="UP000008555"/>
    </source>
</evidence>
<dbReference type="Proteomes" id="UP000008555">
    <property type="component" value="Chromosome"/>
</dbReference>
<dbReference type="CDD" id="cd02953">
    <property type="entry name" value="DsbDgamma"/>
    <property type="match status" value="1"/>
</dbReference>
<dbReference type="InterPro" id="IPR013766">
    <property type="entry name" value="Thioredoxin_domain"/>
</dbReference>
<comment type="subcellular location">
    <subcellularLocation>
        <location evidence="1 18">Cell inner membrane</location>
        <topology evidence="1 18">Multi-pass membrane protein</topology>
    </subcellularLocation>
</comment>
<comment type="catalytic activity">
    <reaction evidence="17 18">
        <text>[protein]-dithiol + NADP(+) = [protein]-disulfide + NADPH + H(+)</text>
        <dbReference type="Rhea" id="RHEA:18753"/>
        <dbReference type="Rhea" id="RHEA-COMP:10593"/>
        <dbReference type="Rhea" id="RHEA-COMP:10594"/>
        <dbReference type="ChEBI" id="CHEBI:15378"/>
        <dbReference type="ChEBI" id="CHEBI:29950"/>
        <dbReference type="ChEBI" id="CHEBI:50058"/>
        <dbReference type="ChEBI" id="CHEBI:57783"/>
        <dbReference type="ChEBI" id="CHEBI:58349"/>
        <dbReference type="EC" id="1.8.1.8"/>
    </reaction>
</comment>
<feature type="disulfide bond" description="Redox-active" evidence="18">
    <location>
        <begin position="158"/>
        <end position="164"/>
    </location>
</feature>
<dbReference type="NCBIfam" id="NF001419">
    <property type="entry name" value="PRK00293.1"/>
    <property type="match status" value="1"/>
</dbReference>
<evidence type="ECO:0000256" key="3">
    <source>
        <dbReference type="ARBA" id="ARBA00022448"/>
    </source>
</evidence>
<keyword evidence="8 18" id="KW-0201">Cytochrome c-type biogenesis</keyword>
<dbReference type="EC" id="1.8.1.8" evidence="18"/>
<comment type="similarity">
    <text evidence="2 18">Belongs to the thioredoxin family. DsbD subfamily.</text>
</comment>
<evidence type="ECO:0000256" key="15">
    <source>
        <dbReference type="ARBA" id="ARBA00023284"/>
    </source>
</evidence>
<evidence type="ECO:0000256" key="14">
    <source>
        <dbReference type="ARBA" id="ARBA00023157"/>
    </source>
</evidence>
<proteinExistence type="inferred from homology"/>
<feature type="transmembrane region" description="Helical" evidence="18">
    <location>
        <begin position="265"/>
        <end position="286"/>
    </location>
</feature>
<evidence type="ECO:0000256" key="13">
    <source>
        <dbReference type="ARBA" id="ARBA00023136"/>
    </source>
</evidence>
<dbReference type="Pfam" id="PF13899">
    <property type="entry name" value="Thioredoxin_7"/>
    <property type="match status" value="1"/>
</dbReference>
<dbReference type="GO" id="GO:0047134">
    <property type="term" value="F:protein-disulfide reductase [NAD(P)H] activity"/>
    <property type="evidence" value="ECO:0007669"/>
    <property type="project" value="UniProtKB-UniRule"/>
</dbReference>
<dbReference type="SUPFAM" id="SSF74863">
    <property type="entry name" value="Thiol:disulfide interchange protein DsbD, N-terminal domain (DsbD-alpha)"/>
    <property type="match status" value="1"/>
</dbReference>
<keyword evidence="7" id="KW-0732">Signal</keyword>
<dbReference type="InterPro" id="IPR003834">
    <property type="entry name" value="Cyt_c_assmbl_TM_dom"/>
</dbReference>
<dbReference type="InterPro" id="IPR036929">
    <property type="entry name" value="DsbDN_sf"/>
</dbReference>
<dbReference type="Gene3D" id="3.40.30.10">
    <property type="entry name" value="Glutaredoxin"/>
    <property type="match status" value="1"/>
</dbReference>
<keyword evidence="9 18" id="KW-0249">Electron transport</keyword>
<keyword evidence="12 18" id="KW-0520">NAD</keyword>
<evidence type="ECO:0000256" key="8">
    <source>
        <dbReference type="ARBA" id="ARBA00022748"/>
    </source>
</evidence>
<reference evidence="20 21" key="1">
    <citation type="journal article" date="2009" name="Infect. Immun.">
        <title>Comparative genomics reveal extensive transposon-mediated genomic plasticity and diversity among potential effector proteins within the genus Coxiella.</title>
        <authorList>
            <person name="Beare P.A."/>
            <person name="Unsworth N."/>
            <person name="Andoh M."/>
            <person name="Voth D.E."/>
            <person name="Omsland A."/>
            <person name="Gilk S.D."/>
            <person name="Williams K.P."/>
            <person name="Sobral B.W."/>
            <person name="Kupko J.J.III."/>
            <person name="Porcella S.F."/>
            <person name="Samuel J.E."/>
            <person name="Heinzen R.A."/>
        </authorList>
    </citation>
    <scope>NUCLEOTIDE SEQUENCE [LARGE SCALE GENOMIC DNA]</scope>
    <source>
        <strain evidence="20 21">Dugway 5J108-111</strain>
    </source>
</reference>
<dbReference type="InterPro" id="IPR036249">
    <property type="entry name" value="Thioredoxin-like_sf"/>
</dbReference>
<keyword evidence="13 18" id="KW-0472">Membrane</keyword>
<evidence type="ECO:0000256" key="17">
    <source>
        <dbReference type="ARBA" id="ARBA00047804"/>
    </source>
</evidence>
<evidence type="ECO:0000256" key="4">
    <source>
        <dbReference type="ARBA" id="ARBA00022475"/>
    </source>
</evidence>
<dbReference type="KEGG" id="cbd:CBUD_0281"/>
<keyword evidence="3 18" id="KW-0813">Transport</keyword>
<comment type="caution">
    <text evidence="18">Lacks conserved residue(s) required for the propagation of feature annotation.</text>
</comment>
<evidence type="ECO:0000256" key="6">
    <source>
        <dbReference type="ARBA" id="ARBA00022692"/>
    </source>
</evidence>
<dbReference type="PROSITE" id="PS51352">
    <property type="entry name" value="THIOREDOXIN_2"/>
    <property type="match status" value="1"/>
</dbReference>
<keyword evidence="6 18" id="KW-0812">Transmembrane</keyword>
<dbReference type="SUPFAM" id="SSF52833">
    <property type="entry name" value="Thioredoxin-like"/>
    <property type="match status" value="1"/>
</dbReference>
<evidence type="ECO:0000256" key="10">
    <source>
        <dbReference type="ARBA" id="ARBA00022989"/>
    </source>
</evidence>
<name>A9KC09_COXBN</name>
<gene>
    <name evidence="18 20" type="primary">dsbD</name>
    <name evidence="20" type="ordered locus">CBUD_0281</name>
</gene>
<feature type="disulfide bond" description="Redox-active" evidence="18">
    <location>
        <begin position="545"/>
        <end position="548"/>
    </location>
</feature>
<dbReference type="InterPro" id="IPR035671">
    <property type="entry name" value="DsbD_gamma"/>
</dbReference>
<keyword evidence="11 18" id="KW-0560">Oxidoreductase</keyword>
<dbReference type="HOGENOM" id="CLU_014657_3_0_6"/>
<dbReference type="Pfam" id="PF11412">
    <property type="entry name" value="DsbD_N"/>
    <property type="match status" value="1"/>
</dbReference>
<evidence type="ECO:0000313" key="20">
    <source>
        <dbReference type="EMBL" id="ABS77372.1"/>
    </source>
</evidence>
<feature type="transmembrane region" description="Helical" evidence="18">
    <location>
        <begin position="473"/>
        <end position="491"/>
    </location>
</feature>
<evidence type="ECO:0000256" key="2">
    <source>
        <dbReference type="ARBA" id="ARBA00007241"/>
    </source>
</evidence>
<evidence type="ECO:0000256" key="7">
    <source>
        <dbReference type="ARBA" id="ARBA00022729"/>
    </source>
</evidence>
<comment type="function">
    <text evidence="18">Required to facilitate the formation of correct disulfide bonds in some periplasmic proteins and for the assembly of the periplasmic c-type cytochromes. Acts by transferring electrons from cytoplasmic thioredoxin to the periplasm. This transfer involves a cascade of disulfide bond formation and reduction steps.</text>
</comment>
<evidence type="ECO:0000259" key="19">
    <source>
        <dbReference type="PROSITE" id="PS51352"/>
    </source>
</evidence>
<organism evidence="20 21">
    <name type="scientific">Coxiella burnetii (strain Dugway 5J108-111)</name>
    <dbReference type="NCBI Taxonomy" id="434922"/>
    <lineage>
        <taxon>Bacteria</taxon>
        <taxon>Pseudomonadati</taxon>
        <taxon>Pseudomonadota</taxon>
        <taxon>Gammaproteobacteria</taxon>
        <taxon>Legionellales</taxon>
        <taxon>Coxiellaceae</taxon>
        <taxon>Coxiella</taxon>
    </lineage>
</organism>
<evidence type="ECO:0000256" key="11">
    <source>
        <dbReference type="ARBA" id="ARBA00023002"/>
    </source>
</evidence>
<dbReference type="Gene3D" id="2.60.40.1250">
    <property type="entry name" value="Thiol:disulfide interchange protein DsbD, N-terminal domain"/>
    <property type="match status" value="1"/>
</dbReference>
<dbReference type="Pfam" id="PF02683">
    <property type="entry name" value="DsbD_TM"/>
    <property type="match status" value="1"/>
</dbReference>
<evidence type="ECO:0000256" key="16">
    <source>
        <dbReference type="ARBA" id="ARBA00047388"/>
    </source>
</evidence>
<keyword evidence="15 18" id="KW-0676">Redox-active center</keyword>
<dbReference type="PANTHER" id="PTHR32234:SF0">
    <property type="entry name" value="THIOL:DISULFIDE INTERCHANGE PROTEIN DSBD"/>
    <property type="match status" value="1"/>
</dbReference>
<keyword evidence="14 18" id="KW-1015">Disulfide bond</keyword>
<protein>
    <recommendedName>
        <fullName evidence="18">Thiol:disulfide interchange protein DsbD</fullName>
        <ecNumber evidence="18">1.8.1.8</ecNumber>
    </recommendedName>
    <alternativeName>
        <fullName evidence="18">Protein-disulfide reductase</fullName>
        <shortName evidence="18">Disulfide reductase</shortName>
    </alternativeName>
</protein>
<dbReference type="GO" id="GO:0045454">
    <property type="term" value="P:cell redox homeostasis"/>
    <property type="evidence" value="ECO:0007669"/>
    <property type="project" value="TreeGrafter"/>
</dbReference>
<feature type="transmembrane region" description="Helical" evidence="18">
    <location>
        <begin position="419"/>
        <end position="436"/>
    </location>
</feature>
<keyword evidence="4 18" id="KW-1003">Cell membrane</keyword>
<dbReference type="GO" id="GO:0009055">
    <property type="term" value="F:electron transfer activity"/>
    <property type="evidence" value="ECO:0007669"/>
    <property type="project" value="UniProtKB-UniRule"/>
</dbReference>
<feature type="transmembrane region" description="Helical" evidence="18">
    <location>
        <begin position="220"/>
        <end position="253"/>
    </location>
</feature>
<evidence type="ECO:0000256" key="5">
    <source>
        <dbReference type="ARBA" id="ARBA00022519"/>
    </source>
</evidence>
<dbReference type="PANTHER" id="PTHR32234">
    <property type="entry name" value="THIOL:DISULFIDE INTERCHANGE PROTEIN DSBD"/>
    <property type="match status" value="1"/>
</dbReference>
<sequence length="630" mass="69085">MSLKKPPKGTSFWHGCRNDVRKRAPVVHFIVEMCLDKSMIRRLITLLVLFFLPIYALSEQPVPVDQAFQFSAMAKDYQTVIGLWNIKPGFYLYRNRIHFSSLKSDDYLGEPLWPRVDTVKDYPGIGKLPVYQGQLRISVPVIKAMNQTLYLKVDYQGCSEKGFCYPPTTKTVAIDLAGNYMQPVAPLAIDIAPGKTAGPKAAPPITQQDRVTQLLTYKNLFFVLLSFFGFGLLLSFTPCVLPMIPVLSGIIVGQQKYPKRAFGLSLMYVLGMAITYAIAGVIFGFIGSTVQAAFQNPWLIGLFSLLFIAMALSLFGLYDLQLPQRWQTRLAQASDRQKHGTYLGTALMGALSTLILSPCVTPALVGVLGYISHTGNASLGGVALFTMGLGMGAPLLLLGAFSRKWLPKAGPWMTVIKHILGVLMLAVAVWLLARILPGTVTMFLWAALAVGSAIALGALSTTQTKMQKIGKTLGLFLLVYGIVLATGGLSGNTNPLRPISLASLPEKGEGPSFTAVYTLPDVEHQLKMATTKGQPMMIDFYADWCISCKQMEQFTFANQNVQKALAGFRLLRADVTRNDQGSTVLEKHFGVVAPPTVLFLDPQGKEIPNSRIVGEMSAFRFLKHLENLRS</sequence>
<dbReference type="EMBL" id="CP000733">
    <property type="protein sequence ID" value="ABS77372.1"/>
    <property type="molecule type" value="Genomic_DNA"/>
</dbReference>
<feature type="transmembrane region" description="Helical" evidence="18">
    <location>
        <begin position="298"/>
        <end position="320"/>
    </location>
</feature>
<evidence type="ECO:0000256" key="18">
    <source>
        <dbReference type="HAMAP-Rule" id="MF_00399"/>
    </source>
</evidence>